<dbReference type="Pfam" id="PF00216">
    <property type="entry name" value="Bac_DNA_binding"/>
    <property type="match status" value="1"/>
</dbReference>
<dbReference type="InterPro" id="IPR000119">
    <property type="entry name" value="Hist_DNA-bd"/>
</dbReference>
<proteinExistence type="predicted"/>
<gene>
    <name evidence="1" type="ORF">ICL16_10870</name>
</gene>
<evidence type="ECO:0000313" key="1">
    <source>
        <dbReference type="EMBL" id="MBD2772563.1"/>
    </source>
</evidence>
<dbReference type="AlphaFoldDB" id="A0A8J7BXA3"/>
<evidence type="ECO:0000313" key="2">
    <source>
        <dbReference type="Proteomes" id="UP000629098"/>
    </source>
</evidence>
<reference evidence="1" key="1">
    <citation type="submission" date="2020-09" db="EMBL/GenBank/DDBJ databases">
        <title>Iningainema tapete sp. nov. (Scytonemataceae, Cyanobacteria) from greenhouses in central Florida (USA) produces two types of nodularin with biosynthetic potential for microcystin-LR and anabaenopeptins.</title>
        <authorList>
            <person name="Berthold D.E."/>
            <person name="Lefler F.W."/>
            <person name="Huang I.-S."/>
            <person name="Abdulla H."/>
            <person name="Zimba P.V."/>
            <person name="Laughinghouse H.D. IV."/>
        </authorList>
    </citation>
    <scope>NUCLEOTIDE SEQUENCE</scope>
    <source>
        <strain evidence="1">BLCCT55</strain>
    </source>
</reference>
<dbReference type="Gene3D" id="4.10.520.10">
    <property type="entry name" value="IHF-like DNA-binding proteins"/>
    <property type="match status" value="1"/>
</dbReference>
<dbReference type="EMBL" id="JACXAE010000040">
    <property type="protein sequence ID" value="MBD2772563.1"/>
    <property type="molecule type" value="Genomic_DNA"/>
</dbReference>
<name>A0A8J7BXA3_9CYAN</name>
<keyword evidence="2" id="KW-1185">Reference proteome</keyword>
<dbReference type="GO" id="GO:0030527">
    <property type="term" value="F:structural constituent of chromatin"/>
    <property type="evidence" value="ECO:0007669"/>
    <property type="project" value="InterPro"/>
</dbReference>
<organism evidence="1 2">
    <name type="scientific">Iningainema tapete BLCC-T55</name>
    <dbReference type="NCBI Taxonomy" id="2748662"/>
    <lineage>
        <taxon>Bacteria</taxon>
        <taxon>Bacillati</taxon>
        <taxon>Cyanobacteriota</taxon>
        <taxon>Cyanophyceae</taxon>
        <taxon>Nostocales</taxon>
        <taxon>Scytonemataceae</taxon>
        <taxon>Iningainema tapete</taxon>
    </lineage>
</organism>
<comment type="caution">
    <text evidence="1">The sequence shown here is derived from an EMBL/GenBank/DDBJ whole genome shotgun (WGS) entry which is preliminary data.</text>
</comment>
<dbReference type="SUPFAM" id="SSF47729">
    <property type="entry name" value="IHF-like DNA-binding proteins"/>
    <property type="match status" value="1"/>
</dbReference>
<dbReference type="Proteomes" id="UP000629098">
    <property type="component" value="Unassembled WGS sequence"/>
</dbReference>
<accession>A0A8J7BXA3</accession>
<dbReference type="RefSeq" id="WP_190827269.1">
    <property type="nucleotide sequence ID" value="NZ_CAWPPI010000040.1"/>
</dbReference>
<dbReference type="GO" id="GO:0003677">
    <property type="term" value="F:DNA binding"/>
    <property type="evidence" value="ECO:0007669"/>
    <property type="project" value="UniProtKB-KW"/>
</dbReference>
<dbReference type="InterPro" id="IPR010992">
    <property type="entry name" value="IHF-like_DNA-bd_dom_sf"/>
</dbReference>
<keyword evidence="1" id="KW-0238">DNA-binding</keyword>
<sequence length="84" mass="9836">MSIDKKELVRRVSNRVIKETGAVEEIVDATIEEIYESLKQGESVSIRNFGTFYVRAERENWVFKFNPSQRLRKLFGWSSTYKGS</sequence>
<protein>
    <submittedName>
        <fullName evidence="1">HU family DNA-binding protein</fullName>
    </submittedName>
</protein>